<evidence type="ECO:0000313" key="10">
    <source>
        <dbReference type="Proteomes" id="UP001595710"/>
    </source>
</evidence>
<evidence type="ECO:0000256" key="2">
    <source>
        <dbReference type="ARBA" id="ARBA00005811"/>
    </source>
</evidence>
<comment type="caution">
    <text evidence="9">The sequence shown here is derived from an EMBL/GenBank/DDBJ whole genome shotgun (WGS) entry which is preliminary data.</text>
</comment>
<keyword evidence="10" id="KW-1185">Reference proteome</keyword>
<feature type="transmembrane region" description="Helical" evidence="8">
    <location>
        <begin position="12"/>
        <end position="31"/>
    </location>
</feature>
<keyword evidence="5 8" id="KW-1133">Transmembrane helix</keyword>
<protein>
    <submittedName>
        <fullName evidence="9">ExbD/TolR family protein</fullName>
    </submittedName>
</protein>
<dbReference type="PANTHER" id="PTHR30558:SF3">
    <property type="entry name" value="BIOPOLYMER TRANSPORT PROTEIN EXBD-RELATED"/>
    <property type="match status" value="1"/>
</dbReference>
<evidence type="ECO:0000256" key="5">
    <source>
        <dbReference type="ARBA" id="ARBA00022989"/>
    </source>
</evidence>
<evidence type="ECO:0000256" key="4">
    <source>
        <dbReference type="ARBA" id="ARBA00022692"/>
    </source>
</evidence>
<dbReference type="RefSeq" id="WP_216001662.1">
    <property type="nucleotide sequence ID" value="NZ_JAUFQI010000001.1"/>
</dbReference>
<keyword evidence="4 7" id="KW-0812">Transmembrane</keyword>
<comment type="subcellular location">
    <subcellularLocation>
        <location evidence="1">Cell membrane</location>
        <topology evidence="1">Single-pass membrane protein</topology>
    </subcellularLocation>
    <subcellularLocation>
        <location evidence="7">Cell membrane</location>
        <topology evidence="7">Single-pass type II membrane protein</topology>
    </subcellularLocation>
</comment>
<proteinExistence type="inferred from homology"/>
<dbReference type="EMBL" id="JBHRYN010000013">
    <property type="protein sequence ID" value="MFC3702594.1"/>
    <property type="molecule type" value="Genomic_DNA"/>
</dbReference>
<dbReference type="Proteomes" id="UP001595710">
    <property type="component" value="Unassembled WGS sequence"/>
</dbReference>
<accession>A0ABV7WW92</accession>
<keyword evidence="7" id="KW-0813">Transport</keyword>
<keyword evidence="6 8" id="KW-0472">Membrane</keyword>
<dbReference type="Pfam" id="PF02472">
    <property type="entry name" value="ExbD"/>
    <property type="match status" value="1"/>
</dbReference>
<evidence type="ECO:0000256" key="7">
    <source>
        <dbReference type="RuleBase" id="RU003879"/>
    </source>
</evidence>
<evidence type="ECO:0000256" key="8">
    <source>
        <dbReference type="SAM" id="Phobius"/>
    </source>
</evidence>
<evidence type="ECO:0000256" key="1">
    <source>
        <dbReference type="ARBA" id="ARBA00004162"/>
    </source>
</evidence>
<sequence>MRFRRSRQEEVSVNLTPLIDVVFLLLIFFMVTTTFTRETQLQITLPESQSEASAENTGLIEVLVDRTGTYAVNGQVLIKHDIESLKQALEQVSGGDVERAIVITADAAAPHQSFIHALDAVAQQGFNKVSITTQTQSAE</sequence>
<organism evidence="9 10">
    <name type="scientific">Reinekea marina</name>
    <dbReference type="NCBI Taxonomy" id="1310421"/>
    <lineage>
        <taxon>Bacteria</taxon>
        <taxon>Pseudomonadati</taxon>
        <taxon>Pseudomonadota</taxon>
        <taxon>Gammaproteobacteria</taxon>
        <taxon>Oceanospirillales</taxon>
        <taxon>Saccharospirillaceae</taxon>
        <taxon>Reinekea</taxon>
    </lineage>
</organism>
<keyword evidence="3" id="KW-1003">Cell membrane</keyword>
<evidence type="ECO:0000256" key="3">
    <source>
        <dbReference type="ARBA" id="ARBA00022475"/>
    </source>
</evidence>
<dbReference type="PANTHER" id="PTHR30558">
    <property type="entry name" value="EXBD MEMBRANE COMPONENT OF PMF-DRIVEN MACROMOLECULE IMPORT SYSTEM"/>
    <property type="match status" value="1"/>
</dbReference>
<evidence type="ECO:0000256" key="6">
    <source>
        <dbReference type="ARBA" id="ARBA00023136"/>
    </source>
</evidence>
<name>A0ABV7WW92_9GAMM</name>
<gene>
    <name evidence="9" type="ORF">ACFOND_13195</name>
</gene>
<keyword evidence="7" id="KW-0653">Protein transport</keyword>
<evidence type="ECO:0000313" key="9">
    <source>
        <dbReference type="EMBL" id="MFC3702594.1"/>
    </source>
</evidence>
<comment type="similarity">
    <text evidence="2 7">Belongs to the ExbD/TolR family.</text>
</comment>
<reference evidence="10" key="1">
    <citation type="journal article" date="2019" name="Int. J. Syst. Evol. Microbiol.">
        <title>The Global Catalogue of Microorganisms (GCM) 10K type strain sequencing project: providing services to taxonomists for standard genome sequencing and annotation.</title>
        <authorList>
            <consortium name="The Broad Institute Genomics Platform"/>
            <consortium name="The Broad Institute Genome Sequencing Center for Infectious Disease"/>
            <person name="Wu L."/>
            <person name="Ma J."/>
        </authorList>
    </citation>
    <scope>NUCLEOTIDE SEQUENCE [LARGE SCALE GENOMIC DNA]</scope>
    <source>
        <strain evidence="10">CECT 8288</strain>
    </source>
</reference>
<dbReference type="InterPro" id="IPR003400">
    <property type="entry name" value="ExbD"/>
</dbReference>